<dbReference type="Pfam" id="PF00892">
    <property type="entry name" value="EamA"/>
    <property type="match status" value="2"/>
</dbReference>
<feature type="transmembrane region" description="Helical" evidence="6">
    <location>
        <begin position="67"/>
        <end position="87"/>
    </location>
</feature>
<organism evidence="8 9">
    <name type="scientific">Neolecta irregularis (strain DAH-3)</name>
    <dbReference type="NCBI Taxonomy" id="1198029"/>
    <lineage>
        <taxon>Eukaryota</taxon>
        <taxon>Fungi</taxon>
        <taxon>Dikarya</taxon>
        <taxon>Ascomycota</taxon>
        <taxon>Taphrinomycotina</taxon>
        <taxon>Neolectales</taxon>
        <taxon>Neolectaceae</taxon>
        <taxon>Neolecta</taxon>
    </lineage>
</organism>
<feature type="transmembrane region" description="Helical" evidence="6">
    <location>
        <begin position="220"/>
        <end position="241"/>
    </location>
</feature>
<feature type="region of interest" description="Disordered" evidence="5">
    <location>
        <begin position="1"/>
        <end position="23"/>
    </location>
</feature>
<dbReference type="PANTHER" id="PTHR22911">
    <property type="entry name" value="ACYL-MALONYL CONDENSING ENZYME-RELATED"/>
    <property type="match status" value="1"/>
</dbReference>
<evidence type="ECO:0000313" key="8">
    <source>
        <dbReference type="EMBL" id="OLL26877.1"/>
    </source>
</evidence>
<feature type="transmembrane region" description="Helical" evidence="6">
    <location>
        <begin position="306"/>
        <end position="324"/>
    </location>
</feature>
<dbReference type="GO" id="GO:0016020">
    <property type="term" value="C:membrane"/>
    <property type="evidence" value="ECO:0007669"/>
    <property type="project" value="UniProtKB-SubCell"/>
</dbReference>
<evidence type="ECO:0000256" key="1">
    <source>
        <dbReference type="ARBA" id="ARBA00004141"/>
    </source>
</evidence>
<feature type="domain" description="EamA" evidence="7">
    <location>
        <begin position="33"/>
        <end position="169"/>
    </location>
</feature>
<evidence type="ECO:0000256" key="2">
    <source>
        <dbReference type="ARBA" id="ARBA00022692"/>
    </source>
</evidence>
<dbReference type="SUPFAM" id="SSF103481">
    <property type="entry name" value="Multidrug resistance efflux transporter EmrE"/>
    <property type="match status" value="2"/>
</dbReference>
<dbReference type="InterPro" id="IPR000620">
    <property type="entry name" value="EamA_dom"/>
</dbReference>
<keyword evidence="4 6" id="KW-0472">Membrane</keyword>
<sequence>MSTKDSENSLAASNEQTAPTKPSSPVFIVQENVGLLLIATSQIFFSIMNLCAKLLTQRTKIHALEIIFVRMSITWIACLLFMYLTQIPDFLLGPKPVRGLLVLRGTVGFFGLFGVYYSLMYLSLSDATVITFLAPLFTGLLGRCILNEPFTKTQVLAGLVSLSGVVIIARPDTFFFRGPTVKPLQHHMVAVLVAFVCIFVASAAYITVRAIGKRAHPLISINYFSLMAMVISALALGILQIPVHLPGDWIDTGYLFLIGVAGFCAQLLLTSGLQRVAAGRGAQMLYIQEISSLTLEKVVFGTSPDIWSIIGAMLILGGAIWVAVTKESPQKSKKTPLHDEECDGLLIQERTPQGSV</sequence>
<keyword evidence="2 6" id="KW-0812">Transmembrane</keyword>
<comment type="subcellular location">
    <subcellularLocation>
        <location evidence="1">Membrane</location>
        <topology evidence="1">Multi-pass membrane protein</topology>
    </subcellularLocation>
</comment>
<evidence type="ECO:0000259" key="7">
    <source>
        <dbReference type="Pfam" id="PF00892"/>
    </source>
</evidence>
<evidence type="ECO:0000313" key="9">
    <source>
        <dbReference type="Proteomes" id="UP000186594"/>
    </source>
</evidence>
<reference evidence="8 9" key="1">
    <citation type="submission" date="2016-04" db="EMBL/GenBank/DDBJ databases">
        <title>Evolutionary innovation and constraint leading to complex multicellularity in the Ascomycota.</title>
        <authorList>
            <person name="Cisse O."/>
            <person name="Nguyen A."/>
            <person name="Hewitt D.A."/>
            <person name="Jedd G."/>
            <person name="Stajich J.E."/>
        </authorList>
    </citation>
    <scope>NUCLEOTIDE SEQUENCE [LARGE SCALE GENOMIC DNA]</scope>
    <source>
        <strain evidence="8 9">DAH-3</strain>
    </source>
</reference>
<dbReference type="OrthoDB" id="306876at2759"/>
<keyword evidence="9" id="KW-1185">Reference proteome</keyword>
<feature type="transmembrane region" description="Helical" evidence="6">
    <location>
        <begin position="253"/>
        <end position="272"/>
    </location>
</feature>
<proteinExistence type="predicted"/>
<dbReference type="InterPro" id="IPR037185">
    <property type="entry name" value="EmrE-like"/>
</dbReference>
<feature type="transmembrane region" description="Helical" evidence="6">
    <location>
        <begin position="107"/>
        <end position="134"/>
    </location>
</feature>
<feature type="domain" description="EamA" evidence="7">
    <location>
        <begin position="190"/>
        <end position="322"/>
    </location>
</feature>
<dbReference type="AlphaFoldDB" id="A0A1U7LW33"/>
<evidence type="ECO:0000256" key="4">
    <source>
        <dbReference type="ARBA" id="ARBA00023136"/>
    </source>
</evidence>
<dbReference type="OMA" id="PIASCYV"/>
<evidence type="ECO:0000256" key="6">
    <source>
        <dbReference type="SAM" id="Phobius"/>
    </source>
</evidence>
<feature type="transmembrane region" description="Helical" evidence="6">
    <location>
        <begin position="33"/>
        <end position="55"/>
    </location>
</feature>
<protein>
    <submittedName>
        <fullName evidence="8">Putative transport protein</fullName>
    </submittedName>
</protein>
<name>A0A1U7LW33_NEOID</name>
<evidence type="ECO:0000256" key="5">
    <source>
        <dbReference type="SAM" id="MobiDB-lite"/>
    </source>
</evidence>
<gene>
    <name evidence="8" type="ORF">NEOLI_001755</name>
</gene>
<keyword evidence="3 6" id="KW-1133">Transmembrane helix</keyword>
<evidence type="ECO:0000256" key="3">
    <source>
        <dbReference type="ARBA" id="ARBA00022989"/>
    </source>
</evidence>
<dbReference type="EMBL" id="LXFE01000139">
    <property type="protein sequence ID" value="OLL26877.1"/>
    <property type="molecule type" value="Genomic_DNA"/>
</dbReference>
<dbReference type="STRING" id="1198029.A0A1U7LW33"/>
<comment type="caution">
    <text evidence="8">The sequence shown here is derived from an EMBL/GenBank/DDBJ whole genome shotgun (WGS) entry which is preliminary data.</text>
</comment>
<dbReference type="PANTHER" id="PTHR22911:SF6">
    <property type="entry name" value="SOLUTE CARRIER FAMILY 35 MEMBER G1"/>
    <property type="match status" value="1"/>
</dbReference>
<feature type="transmembrane region" description="Helical" evidence="6">
    <location>
        <begin position="188"/>
        <end position="208"/>
    </location>
</feature>
<accession>A0A1U7LW33</accession>
<dbReference type="Proteomes" id="UP000186594">
    <property type="component" value="Unassembled WGS sequence"/>
</dbReference>
<feature type="compositionally biased region" description="Polar residues" evidence="5">
    <location>
        <begin position="8"/>
        <end position="23"/>
    </location>
</feature>